<reference evidence="7" key="1">
    <citation type="submission" date="2014-12" db="EMBL/GenBank/DDBJ databases">
        <title>Insight into the proteome of Arion vulgaris.</title>
        <authorList>
            <person name="Aradska J."/>
            <person name="Bulat T."/>
            <person name="Smidak R."/>
            <person name="Sarate P."/>
            <person name="Gangsoo J."/>
            <person name="Sialana F."/>
            <person name="Bilban M."/>
            <person name="Lubec G."/>
        </authorList>
    </citation>
    <scope>NUCLEOTIDE SEQUENCE</scope>
    <source>
        <tissue evidence="7">Skin</tissue>
    </source>
</reference>
<evidence type="ECO:0000256" key="5">
    <source>
        <dbReference type="ARBA" id="ARBA00023136"/>
    </source>
</evidence>
<comment type="similarity">
    <text evidence="2">Belongs to the IFI6/IFI27 family.</text>
</comment>
<dbReference type="EMBL" id="HACG01026683">
    <property type="protein sequence ID" value="CEK73548.1"/>
    <property type="molecule type" value="Transcribed_RNA"/>
</dbReference>
<dbReference type="Pfam" id="PF06140">
    <property type="entry name" value="Ifi-6-16"/>
    <property type="match status" value="1"/>
</dbReference>
<evidence type="ECO:0000256" key="3">
    <source>
        <dbReference type="ARBA" id="ARBA00022692"/>
    </source>
</evidence>
<sequence length="97" mass="8872">MVLPSAMTIVVGVVSAGAAVVGVSAVITAAGFGAGGIAAGSLAAKGMSLAATTGSGMGAVSVLQSVGAAGFAFATKAVIATAGAAAGVRGSRFFRGR</sequence>
<feature type="transmembrane region" description="Helical" evidence="6">
    <location>
        <begin position="6"/>
        <end position="30"/>
    </location>
</feature>
<name>A0A0B6ZYB8_9EUPU</name>
<evidence type="ECO:0000256" key="1">
    <source>
        <dbReference type="ARBA" id="ARBA00004141"/>
    </source>
</evidence>
<organism evidence="7">
    <name type="scientific">Arion vulgaris</name>
    <dbReference type="NCBI Taxonomy" id="1028688"/>
    <lineage>
        <taxon>Eukaryota</taxon>
        <taxon>Metazoa</taxon>
        <taxon>Spiralia</taxon>
        <taxon>Lophotrochozoa</taxon>
        <taxon>Mollusca</taxon>
        <taxon>Gastropoda</taxon>
        <taxon>Heterobranchia</taxon>
        <taxon>Euthyneura</taxon>
        <taxon>Panpulmonata</taxon>
        <taxon>Eupulmonata</taxon>
        <taxon>Stylommatophora</taxon>
        <taxon>Helicina</taxon>
        <taxon>Arionoidea</taxon>
        <taxon>Arionidae</taxon>
        <taxon>Arion</taxon>
    </lineage>
</organism>
<dbReference type="Gene3D" id="6.10.110.10">
    <property type="match status" value="1"/>
</dbReference>
<protein>
    <recommendedName>
        <fullName evidence="8">Interferon alpha-inducible protein 27-like protein 2A</fullName>
    </recommendedName>
</protein>
<gene>
    <name evidence="7" type="primary">ORF87187</name>
</gene>
<comment type="subcellular location">
    <subcellularLocation>
        <location evidence="1">Membrane</location>
        <topology evidence="1">Multi-pass membrane protein</topology>
    </subcellularLocation>
</comment>
<dbReference type="InterPro" id="IPR009311">
    <property type="entry name" value="IFI6/IFI27-like"/>
</dbReference>
<dbReference type="GO" id="GO:0016020">
    <property type="term" value="C:membrane"/>
    <property type="evidence" value="ECO:0007669"/>
    <property type="project" value="UniProtKB-SubCell"/>
</dbReference>
<evidence type="ECO:0000256" key="2">
    <source>
        <dbReference type="ARBA" id="ARBA00007262"/>
    </source>
</evidence>
<evidence type="ECO:0000256" key="4">
    <source>
        <dbReference type="ARBA" id="ARBA00022989"/>
    </source>
</evidence>
<dbReference type="InterPro" id="IPR038213">
    <property type="entry name" value="IFI6/IFI27-like_sf"/>
</dbReference>
<accession>A0A0B6ZYB8</accession>
<keyword evidence="3 6" id="KW-0812">Transmembrane</keyword>
<keyword evidence="4 6" id="KW-1133">Transmembrane helix</keyword>
<feature type="transmembrane region" description="Helical" evidence="6">
    <location>
        <begin position="69"/>
        <end position="88"/>
    </location>
</feature>
<dbReference type="AlphaFoldDB" id="A0A0B6ZYB8"/>
<evidence type="ECO:0000256" key="6">
    <source>
        <dbReference type="SAM" id="Phobius"/>
    </source>
</evidence>
<evidence type="ECO:0008006" key="8">
    <source>
        <dbReference type="Google" id="ProtNLM"/>
    </source>
</evidence>
<evidence type="ECO:0000313" key="7">
    <source>
        <dbReference type="EMBL" id="CEK73548.1"/>
    </source>
</evidence>
<keyword evidence="5 6" id="KW-0472">Membrane</keyword>
<proteinExistence type="inferred from homology"/>